<keyword evidence="2" id="KW-1185">Reference proteome</keyword>
<reference evidence="1 2" key="1">
    <citation type="submission" date="2022-12" db="EMBL/GenBank/DDBJ databases">
        <title>Chromosome-scale assembly of the Ensete ventricosum genome.</title>
        <authorList>
            <person name="Dussert Y."/>
            <person name="Stocks J."/>
            <person name="Wendawek A."/>
            <person name="Woldeyes F."/>
            <person name="Nichols R.A."/>
            <person name="Borrell J.S."/>
        </authorList>
    </citation>
    <scope>NUCLEOTIDE SEQUENCE [LARGE SCALE GENOMIC DNA]</scope>
    <source>
        <strain evidence="2">cv. Maze</strain>
        <tissue evidence="1">Seeds</tissue>
    </source>
</reference>
<dbReference type="EMBL" id="JAQQAF010000001">
    <property type="protein sequence ID" value="KAJ8513846.1"/>
    <property type="molecule type" value="Genomic_DNA"/>
</dbReference>
<name>A0AAV8S3D3_ENSVE</name>
<protein>
    <submittedName>
        <fullName evidence="1">Uncharacterized protein</fullName>
    </submittedName>
</protein>
<evidence type="ECO:0000313" key="1">
    <source>
        <dbReference type="EMBL" id="KAJ8513846.1"/>
    </source>
</evidence>
<accession>A0AAV8S3D3</accession>
<sequence length="212" mass="23622">MCQWISQHFESPFQVLDVGTTSDQKKLGPSHVAATPSAIAFLSPSLRCPRFLSLPSRCTRALFPAQNKSFTQPSSSLPSSSSSYHHRRWQTLSGVFEYRAQGEENRPHMMACLTKTLWNQSTGHHVGLLVWNSVPINKPTSSRERVMMMMSQAVNLSKGELPQSAEGPLILLKLRYPPVAPPPGNISARVWKRFRLPTCLNHPTADATLCTQ</sequence>
<gene>
    <name evidence="1" type="ORF">OPV22_004280</name>
</gene>
<evidence type="ECO:0000313" key="2">
    <source>
        <dbReference type="Proteomes" id="UP001222027"/>
    </source>
</evidence>
<proteinExistence type="predicted"/>
<dbReference type="Proteomes" id="UP001222027">
    <property type="component" value="Unassembled WGS sequence"/>
</dbReference>
<dbReference type="AlphaFoldDB" id="A0AAV8S3D3"/>
<organism evidence="1 2">
    <name type="scientific">Ensete ventricosum</name>
    <name type="common">Abyssinian banana</name>
    <name type="synonym">Musa ensete</name>
    <dbReference type="NCBI Taxonomy" id="4639"/>
    <lineage>
        <taxon>Eukaryota</taxon>
        <taxon>Viridiplantae</taxon>
        <taxon>Streptophyta</taxon>
        <taxon>Embryophyta</taxon>
        <taxon>Tracheophyta</taxon>
        <taxon>Spermatophyta</taxon>
        <taxon>Magnoliopsida</taxon>
        <taxon>Liliopsida</taxon>
        <taxon>Zingiberales</taxon>
        <taxon>Musaceae</taxon>
        <taxon>Ensete</taxon>
    </lineage>
</organism>
<comment type="caution">
    <text evidence="1">The sequence shown here is derived from an EMBL/GenBank/DDBJ whole genome shotgun (WGS) entry which is preliminary data.</text>
</comment>